<evidence type="ECO:0000313" key="2">
    <source>
        <dbReference type="EMBL" id="CUX79986.1"/>
    </source>
</evidence>
<dbReference type="SUPFAM" id="SSF46785">
    <property type="entry name" value="Winged helix' DNA-binding domain"/>
    <property type="match status" value="1"/>
</dbReference>
<comment type="caution">
    <text evidence="2">The sequence shown here is derived from an EMBL/GenBank/DDBJ whole genome shotgun (WGS) entry which is preliminary data.</text>
</comment>
<dbReference type="InterPro" id="IPR036390">
    <property type="entry name" value="WH_DNA-bd_sf"/>
</dbReference>
<dbReference type="EMBL" id="FBYC01000003">
    <property type="protein sequence ID" value="CUX79986.1"/>
    <property type="molecule type" value="Genomic_DNA"/>
</dbReference>
<dbReference type="RefSeq" id="WP_072244902.1">
    <property type="nucleotide sequence ID" value="NZ_FBYC01000003.1"/>
</dbReference>
<protein>
    <recommendedName>
        <fullName evidence="4">Helix-turn-helix domain-containing protein</fullName>
    </recommendedName>
</protein>
<sequence>MTNTPKPLKPSSASFRTYLEEVVRPLLASHVSRAQVSVLIDLLGFLEQQRYDFSAGRAFQTRPLANAAIAERFSVTVRSIRRWLADLEALGLIAREYRKNPHHRYKNLLNRVRFSGFCGWFKRKLQATPDSPCPPKKKDFQDKSITPKNHQDQKSAPPFPASGTITYDTFWADLARTHLPSGRSRPCMNRIAEKFRGNLAGSGQNLGVMLLSCGMRLRAYRLGRLLL</sequence>
<evidence type="ECO:0008006" key="4">
    <source>
        <dbReference type="Google" id="ProtNLM"/>
    </source>
</evidence>
<evidence type="ECO:0000313" key="3">
    <source>
        <dbReference type="Proteomes" id="UP000182045"/>
    </source>
</evidence>
<feature type="region of interest" description="Disordered" evidence="1">
    <location>
        <begin position="128"/>
        <end position="160"/>
    </location>
</feature>
<reference evidence="2 3" key="1">
    <citation type="submission" date="2016-01" db="EMBL/GenBank/DDBJ databases">
        <authorList>
            <person name="Varghese N."/>
        </authorList>
    </citation>
    <scope>NUCLEOTIDE SEQUENCE [LARGE SCALE GENOMIC DNA]</scope>
    <source>
        <strain evidence="2 3">HL-91</strain>
    </source>
</reference>
<gene>
    <name evidence="2" type="ORF">Ga0058931_0684</name>
</gene>
<proteinExistence type="predicted"/>
<name>A0ABM9VQM0_9RHOB</name>
<dbReference type="Proteomes" id="UP000182045">
    <property type="component" value="Unassembled WGS sequence"/>
</dbReference>
<keyword evidence="3" id="KW-1185">Reference proteome</keyword>
<accession>A0ABM9VQM0</accession>
<organism evidence="2 3">
    <name type="scientific">Roseibaca calidilacus</name>
    <dbReference type="NCBI Taxonomy" id="1666912"/>
    <lineage>
        <taxon>Bacteria</taxon>
        <taxon>Pseudomonadati</taxon>
        <taxon>Pseudomonadota</taxon>
        <taxon>Alphaproteobacteria</taxon>
        <taxon>Rhodobacterales</taxon>
        <taxon>Paracoccaceae</taxon>
        <taxon>Roseinatronobacter</taxon>
    </lineage>
</organism>
<evidence type="ECO:0000256" key="1">
    <source>
        <dbReference type="SAM" id="MobiDB-lite"/>
    </source>
</evidence>